<dbReference type="InterPro" id="IPR003753">
    <property type="entry name" value="Exonuc_VII_L"/>
</dbReference>
<keyword evidence="2" id="KW-0540">Nuclease</keyword>
<keyword evidence="5" id="KW-1133">Transmembrane helix</keyword>
<dbReference type="Pfam" id="PF13742">
    <property type="entry name" value="tRNA_anti_2"/>
    <property type="match status" value="1"/>
</dbReference>
<accession>A0ABD5UNF2</accession>
<keyword evidence="1" id="KW-0963">Cytoplasm</keyword>
<dbReference type="AlphaFoldDB" id="A0ABD5UNF2"/>
<dbReference type="RefSeq" id="WP_379771253.1">
    <property type="nucleotide sequence ID" value="NZ_JBHSXI010000026.1"/>
</dbReference>
<dbReference type="NCBIfam" id="TIGR00237">
    <property type="entry name" value="xseA"/>
    <property type="match status" value="1"/>
</dbReference>
<evidence type="ECO:0000256" key="1">
    <source>
        <dbReference type="ARBA" id="ARBA00022490"/>
    </source>
</evidence>
<feature type="transmembrane region" description="Helical" evidence="5">
    <location>
        <begin position="323"/>
        <end position="346"/>
    </location>
</feature>
<dbReference type="EMBL" id="JBHSXI010000026">
    <property type="protein sequence ID" value="MFC6890851.1"/>
    <property type="molecule type" value="Genomic_DNA"/>
</dbReference>
<reference evidence="8 9" key="1">
    <citation type="journal article" date="2019" name="Int. J. Syst. Evol. Microbiol.">
        <title>The Global Catalogue of Microorganisms (GCM) 10K type strain sequencing project: providing services to taxonomists for standard genome sequencing and annotation.</title>
        <authorList>
            <consortium name="The Broad Institute Genomics Platform"/>
            <consortium name="The Broad Institute Genome Sequencing Center for Infectious Disease"/>
            <person name="Wu L."/>
            <person name="Ma J."/>
        </authorList>
    </citation>
    <scope>NUCLEOTIDE SEQUENCE [LARGE SCALE GENOMIC DNA]</scope>
    <source>
        <strain evidence="8 9">Y73</strain>
    </source>
</reference>
<name>A0ABD5UNF2_9EURY</name>
<dbReference type="EC" id="3.1.11.6" evidence="8"/>
<proteinExistence type="predicted"/>
<keyword evidence="4" id="KW-0269">Exonuclease</keyword>
<feature type="domain" description="OB-fold nucleic acid binding" evidence="7">
    <location>
        <begin position="17"/>
        <end position="106"/>
    </location>
</feature>
<comment type="caution">
    <text evidence="8">The sequence shown here is derived from an EMBL/GenBank/DDBJ whole genome shotgun (WGS) entry which is preliminary data.</text>
</comment>
<dbReference type="InterPro" id="IPR025824">
    <property type="entry name" value="OB-fold_nuc-bd_dom"/>
</dbReference>
<evidence type="ECO:0000259" key="6">
    <source>
        <dbReference type="Pfam" id="PF02601"/>
    </source>
</evidence>
<dbReference type="GeneID" id="301689475"/>
<dbReference type="Proteomes" id="UP001596333">
    <property type="component" value="Unassembled WGS sequence"/>
</dbReference>
<evidence type="ECO:0000259" key="7">
    <source>
        <dbReference type="Pfam" id="PF13742"/>
    </source>
</evidence>
<evidence type="ECO:0000313" key="8">
    <source>
        <dbReference type="EMBL" id="MFC6890851.1"/>
    </source>
</evidence>
<protein>
    <submittedName>
        <fullName evidence="8">Exodeoxyribonuclease VII large subunit</fullName>
        <ecNumber evidence="8">3.1.11.6</ecNumber>
    </submittedName>
</protein>
<feature type="domain" description="Exonuclease VII large subunit C-terminal" evidence="6">
    <location>
        <begin position="134"/>
        <end position="307"/>
    </location>
</feature>
<dbReference type="Pfam" id="PF02601">
    <property type="entry name" value="Exonuc_VII_L"/>
    <property type="match status" value="1"/>
</dbReference>
<keyword evidence="5" id="KW-0812">Transmembrane</keyword>
<dbReference type="PANTHER" id="PTHR30008:SF0">
    <property type="entry name" value="EXODEOXYRIBONUCLEASE 7 LARGE SUBUNIT"/>
    <property type="match status" value="1"/>
</dbReference>
<keyword evidence="9" id="KW-1185">Reference proteome</keyword>
<keyword evidence="3 8" id="KW-0378">Hydrolase</keyword>
<dbReference type="InterPro" id="IPR020579">
    <property type="entry name" value="Exonuc_VII_lsu_C"/>
</dbReference>
<dbReference type="GO" id="GO:0008855">
    <property type="term" value="F:exodeoxyribonuclease VII activity"/>
    <property type="evidence" value="ECO:0007669"/>
    <property type="project" value="UniProtKB-EC"/>
</dbReference>
<evidence type="ECO:0000256" key="5">
    <source>
        <dbReference type="SAM" id="Phobius"/>
    </source>
</evidence>
<dbReference type="CDD" id="cd04489">
    <property type="entry name" value="ExoVII_LU_OBF"/>
    <property type="match status" value="1"/>
</dbReference>
<sequence>MADAEREVDDILSGNVLSVEELNDRIASVVQDTPALNGVRCIGEVTDLHQNSTALYFTLTDGDAELPCMLWANRYRNMDVDLEDGTEVILEGDIDYWTEGGKIDLKPWEVIVVGDGDQAAAVERLRSELEERGWFDDEQKQRPPAFPERVGVVTSLRGDARYDIQNAIHEQDPTVEILVKDATVQGSEAPTSIANGIHHLDRSEDIDAIIVGRGGGSDSNLQAFNTERVAEAIFTANTPIVTAIGHTDDRLIADQVADVPTITPTAAGEYIVNSREEFFAGEVKPLAQQLDAAYETFEQEHEHEAELAEAVEEVTAPEGLPPVYYKAAIAVLLVLLLLITALWLGVT</sequence>
<dbReference type="PANTHER" id="PTHR30008">
    <property type="entry name" value="EXODEOXYRIBONUCLEASE 7 LARGE SUBUNIT"/>
    <property type="match status" value="1"/>
</dbReference>
<organism evidence="8 9">
    <name type="scientific">Halorubrum trueperi</name>
    <dbReference type="NCBI Taxonomy" id="2004704"/>
    <lineage>
        <taxon>Archaea</taxon>
        <taxon>Methanobacteriati</taxon>
        <taxon>Methanobacteriota</taxon>
        <taxon>Stenosarchaea group</taxon>
        <taxon>Halobacteria</taxon>
        <taxon>Halobacteriales</taxon>
        <taxon>Haloferacaceae</taxon>
        <taxon>Halorubrum</taxon>
    </lineage>
</organism>
<evidence type="ECO:0000256" key="4">
    <source>
        <dbReference type="ARBA" id="ARBA00022839"/>
    </source>
</evidence>
<gene>
    <name evidence="8" type="primary">xseA</name>
    <name evidence="8" type="ORF">ACFQEY_17830</name>
</gene>
<evidence type="ECO:0000256" key="3">
    <source>
        <dbReference type="ARBA" id="ARBA00022801"/>
    </source>
</evidence>
<keyword evidence="5" id="KW-0472">Membrane</keyword>
<evidence type="ECO:0000313" key="9">
    <source>
        <dbReference type="Proteomes" id="UP001596333"/>
    </source>
</evidence>
<evidence type="ECO:0000256" key="2">
    <source>
        <dbReference type="ARBA" id="ARBA00022722"/>
    </source>
</evidence>